<comment type="miscellaneous">
    <text evidence="10">In the RecBCD complex, RecB has a slow 3'-5' helicase, an exonuclease activity and loads RecA onto ssDNA, RecD has a fast 5'-3' helicase activity, while RecC stimulates the ATPase and processivity of the RecB helicase and contributes to recognition of the Chi site.</text>
</comment>
<keyword evidence="4 10" id="KW-0378">Hydrolase</keyword>
<dbReference type="GO" id="GO:0005524">
    <property type="term" value="F:ATP binding"/>
    <property type="evidence" value="ECO:0007669"/>
    <property type="project" value="UniProtKB-UniRule"/>
</dbReference>
<evidence type="ECO:0000313" key="12">
    <source>
        <dbReference type="EMBL" id="CAD6508999.1"/>
    </source>
</evidence>
<dbReference type="AlphaFoldDB" id="A0A8E4EY71"/>
<name>A0A8E4EY71_9ENTR</name>
<evidence type="ECO:0000256" key="6">
    <source>
        <dbReference type="ARBA" id="ARBA00022839"/>
    </source>
</evidence>
<evidence type="ECO:0000256" key="8">
    <source>
        <dbReference type="ARBA" id="ARBA00023125"/>
    </source>
</evidence>
<keyword evidence="13" id="KW-1185">Reference proteome</keyword>
<evidence type="ECO:0000256" key="4">
    <source>
        <dbReference type="ARBA" id="ARBA00022801"/>
    </source>
</evidence>
<dbReference type="GO" id="GO:0008854">
    <property type="term" value="F:exodeoxyribonuclease V activity"/>
    <property type="evidence" value="ECO:0007669"/>
    <property type="project" value="InterPro"/>
</dbReference>
<gene>
    <name evidence="10 12" type="primary">recC</name>
    <name evidence="12" type="ORF">PROFFT_A_02200</name>
</gene>
<keyword evidence="3 10" id="KW-0227">DNA damage</keyword>
<comment type="similarity">
    <text evidence="10">Belongs to the RecC family.</text>
</comment>
<evidence type="ECO:0000256" key="5">
    <source>
        <dbReference type="ARBA" id="ARBA00022806"/>
    </source>
</evidence>
<accession>A0A8E4EY71</accession>
<keyword evidence="1 10" id="KW-0540">Nuclease</keyword>
<evidence type="ECO:0000256" key="3">
    <source>
        <dbReference type="ARBA" id="ARBA00022763"/>
    </source>
</evidence>
<dbReference type="CDD" id="cd22353">
    <property type="entry name" value="RecC_C-like"/>
    <property type="match status" value="1"/>
</dbReference>
<evidence type="ECO:0000256" key="2">
    <source>
        <dbReference type="ARBA" id="ARBA00022741"/>
    </source>
</evidence>
<evidence type="ECO:0000256" key="10">
    <source>
        <dbReference type="HAMAP-Rule" id="MF_01486"/>
    </source>
</evidence>
<reference evidence="12" key="1">
    <citation type="submission" date="2020-10" db="EMBL/GenBank/DDBJ databases">
        <authorList>
            <person name="Szabo G."/>
        </authorList>
    </citation>
    <scope>NUCLEOTIDE SEQUENCE</scope>
    <source>
        <strain evidence="12">PROFFT</strain>
    </source>
</reference>
<dbReference type="RefSeq" id="WP_216782642.1">
    <property type="nucleotide sequence ID" value="NZ_LR890047.1"/>
</dbReference>
<keyword evidence="7 10" id="KW-0067">ATP-binding</keyword>
<dbReference type="PANTHER" id="PTHR30591:SF1">
    <property type="entry name" value="RECBCD ENZYME SUBUNIT RECC"/>
    <property type="match status" value="1"/>
</dbReference>
<dbReference type="GO" id="GO:0000724">
    <property type="term" value="P:double-strand break repair via homologous recombination"/>
    <property type="evidence" value="ECO:0007669"/>
    <property type="project" value="UniProtKB-UniRule"/>
</dbReference>
<comment type="function">
    <text evidence="10">A helicase/nuclease that prepares dsDNA breaks (DSB) for recombinational DNA repair. Binds to DSBs and unwinds DNA via a highly rapid and processive ATP-dependent bidirectional helicase activity. Unwinds dsDNA until it encounters a Chi (crossover hotspot instigator) sequence from the 3' direction. Cuts ssDNA a few nucleotides 3' to the Chi site. The properties and activities of the enzyme are changed at Chi. The Chi-altered holoenzyme produces a long 3'-ssDNA overhang and facilitates RecA-binding to the ssDNA for homologous DNA recombination and repair. Holoenzyme degrades any linearized DNA that is unable to undergo homologous recombination. In the holoenzyme this subunit recognizes the wild-type Chi sequence, and when added to isolated RecB increases its ATP-dependent helicase processivity.</text>
</comment>
<keyword evidence="2 10" id="KW-0547">Nucleotide-binding</keyword>
<dbReference type="InterPro" id="IPR041500">
    <property type="entry name" value="RecC_C"/>
</dbReference>
<dbReference type="NCBIfam" id="TIGR01450">
    <property type="entry name" value="recC"/>
    <property type="match status" value="1"/>
</dbReference>
<keyword evidence="9 10" id="KW-0234">DNA repair</keyword>
<dbReference type="PANTHER" id="PTHR30591">
    <property type="entry name" value="RECBCD ENZYME SUBUNIT RECC"/>
    <property type="match status" value="1"/>
</dbReference>
<dbReference type="GO" id="GO:0003678">
    <property type="term" value="F:DNA helicase activity"/>
    <property type="evidence" value="ECO:0007669"/>
    <property type="project" value="UniProtKB-UniRule"/>
</dbReference>
<evidence type="ECO:0000256" key="9">
    <source>
        <dbReference type="ARBA" id="ARBA00023204"/>
    </source>
</evidence>
<dbReference type="GO" id="GO:0003677">
    <property type="term" value="F:DNA binding"/>
    <property type="evidence" value="ECO:0007669"/>
    <property type="project" value="UniProtKB-UniRule"/>
</dbReference>
<keyword evidence="5 10" id="KW-0347">Helicase</keyword>
<dbReference type="InterPro" id="IPR006697">
    <property type="entry name" value="RecC"/>
</dbReference>
<dbReference type="PIRSF" id="PIRSF000980">
    <property type="entry name" value="RecC"/>
    <property type="match status" value="1"/>
</dbReference>
<protein>
    <recommendedName>
        <fullName evidence="10">RecBCD enzyme subunit RecC</fullName>
    </recommendedName>
    <alternativeName>
        <fullName evidence="10">Exonuclease V subunit RecC</fullName>
        <shortName evidence="10">ExoV subunit RecC</shortName>
    </alternativeName>
    <alternativeName>
        <fullName evidence="10">Helicase/nuclease RecBCD subunit RecC</fullName>
    </alternativeName>
</protein>
<keyword evidence="8 10" id="KW-0238">DNA-binding</keyword>
<evidence type="ECO:0000313" key="13">
    <source>
        <dbReference type="Proteomes" id="UP000683585"/>
    </source>
</evidence>
<dbReference type="Proteomes" id="UP000683585">
    <property type="component" value="Chromosome"/>
</dbReference>
<evidence type="ECO:0000256" key="7">
    <source>
        <dbReference type="ARBA" id="ARBA00022840"/>
    </source>
</evidence>
<evidence type="ECO:0000259" key="11">
    <source>
        <dbReference type="Pfam" id="PF17946"/>
    </source>
</evidence>
<dbReference type="KEGG" id="ptf:PROFFT_A_02200"/>
<organism evidence="12 13">
    <name type="scientific">Candidatus Profftia tarda</name>
    <dbReference type="NCBI Taxonomy" id="1177216"/>
    <lineage>
        <taxon>Bacteria</taxon>
        <taxon>Pseudomonadati</taxon>
        <taxon>Pseudomonadota</taxon>
        <taxon>Gammaproteobacteria</taxon>
        <taxon>Enterobacterales</taxon>
        <taxon>Enterobacteriaceae</taxon>
        <taxon>Candidatus Profftia</taxon>
    </lineage>
</organism>
<dbReference type="Pfam" id="PF04257">
    <property type="entry name" value="Exonuc_V_gamma"/>
    <property type="match status" value="1"/>
</dbReference>
<evidence type="ECO:0000256" key="1">
    <source>
        <dbReference type="ARBA" id="ARBA00022722"/>
    </source>
</evidence>
<comment type="subunit">
    <text evidence="10">Heterotrimer of RecB, RecC and RecD. All subunits contribute to DNA-binding.</text>
</comment>
<keyword evidence="6 10" id="KW-0269">Exonuclease</keyword>
<dbReference type="GO" id="GO:0009338">
    <property type="term" value="C:exodeoxyribonuclease V complex"/>
    <property type="evidence" value="ECO:0007669"/>
    <property type="project" value="InterPro"/>
</dbReference>
<sequence>MFIVYHSNTFYMLKHIIAELMESQSLQNPLEQEVILLQCHGIAEWVQIELAKQLGIAANIKFSSPSTFIWNLFTILIPGLPKDNVFNKDVMTWKLMWLLSAKLDHEAFGLLENYIANDTDNRKHYQLASCLADLYKQYLVYRPEWINLWEQGILIDGLDESQRWQALLWVALKENTTNLTHPALHIANLYKKCKSILEHATECPLGLPKRIFIYGIISLPPIYLDILKALGNHIDVHLMFNNPCRHNWHDIKDDGCLDKTQNSKIYYNIKQPNTIAISKNYQRLYDPFKAGRSQERINPLLASWGMLGSDYINLLSQCDLKEVYAFVELTQDNLLTRIQRDILELENHSKVTNSSEEINNSIGKRLLNIGDRSISINLCHTPHHEIEMLHNRLLDLFNEDLSLVPDDVIVIAADLDIYRPFIQAIFGNTSCQNYIPFSISDCKISQENPVIQTFLMLLDLPNSRFTSQNVWSLLELPSLAEHYGFNKEDLDFLHHWINDSGIRWGLNNNNILRLSLPIIGQNTWQFGLTRMLLGYAMDSDAGDWNGVLPYNESSGLIAELVGKLADFLMKLDQWSVRLSTEYTLQEWQPVCREIINDFFVQNTKTKVIHNFIDQKWRNIISHGMQAEYPRVIEISILRDKLVSSLDKQNIRQCFLSGYVNFCTLKSMTSIPFKVVCLLGANDSAFKDTTVPMSFDLIARHPACGDINSRSYNRYLFLEALLSAQKYFYISYISRSIQDNSLRNPSIMVSELIEYIAQSHYIAGDESMDLDCSAERVTEYLQIKHELNSFKTGSYLKTSERQSYNSDWLRDVSAIGETSKYFGLPLPPETLSVITLDELIRFYRHPVRAFFQMRLGVNFSLELNKLSDEEPFVVDYINNYTINSQILNRLINDGDINTLFRKFSSAGVLPYGVFSHIYFAKQAQEMLDLAVKVKQYLQPNRSIEIDSIISGIQITGSLDHIQDSGLVRYRPAVLGIIDGMTLWIEHLFYSLSGGKGESHFFGRKNSAWHFPPLSLKDAEKELLPLLIGYCNGRSSPLLLLPRASWAWLKACFDKHTNAVNWDHEIQVKAQMKFLCSWQGDYRMTGDRSDPYIQRVMPTLDNEQICYLQKLSEQYYSPLARNNLAS</sequence>
<dbReference type="EMBL" id="LR890047">
    <property type="protein sequence ID" value="CAD6508999.1"/>
    <property type="molecule type" value="Genomic_DNA"/>
</dbReference>
<dbReference type="HAMAP" id="MF_01486">
    <property type="entry name" value="RecC"/>
    <property type="match status" value="1"/>
</dbReference>
<dbReference type="Pfam" id="PF17946">
    <property type="entry name" value="RecC_C"/>
    <property type="match status" value="1"/>
</dbReference>
<feature type="domain" description="RecC C-terminal" evidence="11">
    <location>
        <begin position="832"/>
        <end position="1050"/>
    </location>
</feature>
<proteinExistence type="inferred from homology"/>